<dbReference type="PANTHER" id="PTHR24322">
    <property type="entry name" value="PKSB"/>
    <property type="match status" value="1"/>
</dbReference>
<evidence type="ECO:0000313" key="4">
    <source>
        <dbReference type="EMBL" id="MBL3690016.1"/>
    </source>
</evidence>
<dbReference type="Pfam" id="PF00106">
    <property type="entry name" value="adh_short"/>
    <property type="match status" value="1"/>
</dbReference>
<dbReference type="PRINTS" id="PR00080">
    <property type="entry name" value="SDRFAMILY"/>
</dbReference>
<sequence length="300" mass="32580">MAKKQAEQSVVRGATVLITGAARGMGELYARRAAREGAAAIALWDVDRDRAEALAAELMRAAGRGARSQSDVSTLTVRAYAIDIADRDAVSRGMARVREELGAPDVLINNAGIVRGALFWEHDAERDIELTMRVNAIAPMWLSREVLPAMLDDRSRPKRILNIASAAGTLPNPRMSVYAASKWAMIGWSESLRLELERTGHAHVAVTTFCPSYISTGMFAGARGPLLTPIMTPKRAVAAAWRGMLRGTPVVTKPWTVKLALAFRGVLPTRAWDFVAGRVFKVYSSMDEFTGRGDSGPNES</sequence>
<comment type="caution">
    <text evidence="4">The sequence shown here is derived from an EMBL/GenBank/DDBJ whole genome shotgun (WGS) entry which is preliminary data.</text>
</comment>
<organism evidence="4 5">
    <name type="scientific">Leucobacter chromiireducens subsp. chromiireducens</name>
    <dbReference type="NCBI Taxonomy" id="660067"/>
    <lineage>
        <taxon>Bacteria</taxon>
        <taxon>Bacillati</taxon>
        <taxon>Actinomycetota</taxon>
        <taxon>Actinomycetes</taxon>
        <taxon>Micrococcales</taxon>
        <taxon>Microbacteriaceae</taxon>
        <taxon>Leucobacter</taxon>
    </lineage>
</organism>
<keyword evidence="5" id="KW-1185">Reference proteome</keyword>
<keyword evidence="2" id="KW-0560">Oxidoreductase</keyword>
<dbReference type="Proteomes" id="UP001646141">
    <property type="component" value="Unassembled WGS sequence"/>
</dbReference>
<proteinExistence type="inferred from homology"/>
<dbReference type="PRINTS" id="PR00081">
    <property type="entry name" value="GDHRDH"/>
</dbReference>
<dbReference type="EMBL" id="QYAD01000002">
    <property type="protein sequence ID" value="MBL3690016.1"/>
    <property type="molecule type" value="Genomic_DNA"/>
</dbReference>
<gene>
    <name evidence="4" type="ORF">D3226_08585</name>
</gene>
<comment type="similarity">
    <text evidence="1 3">Belongs to the short-chain dehydrogenases/reductases (SDR) family.</text>
</comment>
<dbReference type="InterPro" id="IPR002347">
    <property type="entry name" value="SDR_fam"/>
</dbReference>
<dbReference type="Gene3D" id="3.40.50.720">
    <property type="entry name" value="NAD(P)-binding Rossmann-like Domain"/>
    <property type="match status" value="1"/>
</dbReference>
<dbReference type="InterPro" id="IPR036291">
    <property type="entry name" value="NAD(P)-bd_dom_sf"/>
</dbReference>
<evidence type="ECO:0000256" key="1">
    <source>
        <dbReference type="ARBA" id="ARBA00006484"/>
    </source>
</evidence>
<protein>
    <submittedName>
        <fullName evidence="4">SDR family NAD(P)-dependent oxidoreductase</fullName>
    </submittedName>
</protein>
<evidence type="ECO:0000256" key="3">
    <source>
        <dbReference type="RuleBase" id="RU000363"/>
    </source>
</evidence>
<evidence type="ECO:0000313" key="5">
    <source>
        <dbReference type="Proteomes" id="UP001646141"/>
    </source>
</evidence>
<dbReference type="SUPFAM" id="SSF51735">
    <property type="entry name" value="NAD(P)-binding Rossmann-fold domains"/>
    <property type="match status" value="1"/>
</dbReference>
<dbReference type="PROSITE" id="PS00061">
    <property type="entry name" value="ADH_SHORT"/>
    <property type="match status" value="1"/>
</dbReference>
<name>A0ABS1SPC7_9MICO</name>
<dbReference type="RefSeq" id="WP_202382101.1">
    <property type="nucleotide sequence ID" value="NZ_BAAAMA010000002.1"/>
</dbReference>
<accession>A0ABS1SPC7</accession>
<dbReference type="PANTHER" id="PTHR24322:SF736">
    <property type="entry name" value="RETINOL DEHYDROGENASE 10"/>
    <property type="match status" value="1"/>
</dbReference>
<reference evidence="4 5" key="1">
    <citation type="submission" date="2018-09" db="EMBL/GenBank/DDBJ databases">
        <title>Comparative genomics of Leucobacter spp.</title>
        <authorList>
            <person name="Reis A.C."/>
            <person name="Kolvenbach B.A."/>
            <person name="Corvini P.F.X."/>
            <person name="Nunes O.C."/>
        </authorList>
    </citation>
    <scope>NUCLEOTIDE SEQUENCE [LARGE SCALE GENOMIC DNA]</scope>
    <source>
        <strain evidence="4 5">L-1</strain>
    </source>
</reference>
<evidence type="ECO:0000256" key="2">
    <source>
        <dbReference type="ARBA" id="ARBA00023002"/>
    </source>
</evidence>
<dbReference type="InterPro" id="IPR020904">
    <property type="entry name" value="Sc_DH/Rdtase_CS"/>
</dbReference>